<dbReference type="SUPFAM" id="SSF54913">
    <property type="entry name" value="GlnB-like"/>
    <property type="match status" value="1"/>
</dbReference>
<dbReference type="PANTHER" id="PTHR43427:SF12">
    <property type="entry name" value="CHLORIDE TRANSPORTER"/>
    <property type="match status" value="1"/>
</dbReference>
<feature type="transmembrane region" description="Helical" evidence="6">
    <location>
        <begin position="148"/>
        <end position="173"/>
    </location>
</feature>
<keyword evidence="5 6" id="KW-0472">Membrane</keyword>
<evidence type="ECO:0000256" key="2">
    <source>
        <dbReference type="ARBA" id="ARBA00010554"/>
    </source>
</evidence>
<keyword evidence="8" id="KW-1185">Reference proteome</keyword>
<feature type="transmembrane region" description="Helical" evidence="6">
    <location>
        <begin position="336"/>
        <end position="354"/>
    </location>
</feature>
<evidence type="ECO:0000256" key="1">
    <source>
        <dbReference type="ARBA" id="ARBA00004141"/>
    </source>
</evidence>
<dbReference type="PANTHER" id="PTHR43427">
    <property type="entry name" value="CHLORIDE CHANNEL PROTEIN CLC-E"/>
    <property type="match status" value="1"/>
</dbReference>
<comment type="subcellular location">
    <subcellularLocation>
        <location evidence="1">Membrane</location>
        <topology evidence="1">Multi-pass membrane protein</topology>
    </subcellularLocation>
</comment>
<evidence type="ECO:0008006" key="9">
    <source>
        <dbReference type="Google" id="ProtNLM"/>
    </source>
</evidence>
<dbReference type="InterPro" id="IPR011322">
    <property type="entry name" value="N-reg_PII-like_a/b"/>
</dbReference>
<dbReference type="InterPro" id="IPR015867">
    <property type="entry name" value="N-reg_PII/ATP_PRibTrfase_C"/>
</dbReference>
<keyword evidence="3 6" id="KW-0812">Transmembrane</keyword>
<feature type="transmembrane region" description="Helical" evidence="6">
    <location>
        <begin position="226"/>
        <end position="246"/>
    </location>
</feature>
<evidence type="ECO:0000313" key="8">
    <source>
        <dbReference type="Proteomes" id="UP001143370"/>
    </source>
</evidence>
<dbReference type="InterPro" id="IPR014743">
    <property type="entry name" value="Cl-channel_core"/>
</dbReference>
<proteinExistence type="inferred from homology"/>
<reference evidence="7" key="1">
    <citation type="journal article" date="2014" name="Int. J. Syst. Evol. Microbiol.">
        <title>Complete genome sequence of Corynebacterium casei LMG S-19264T (=DSM 44701T), isolated from a smear-ripened cheese.</title>
        <authorList>
            <consortium name="US DOE Joint Genome Institute (JGI-PGF)"/>
            <person name="Walter F."/>
            <person name="Albersmeier A."/>
            <person name="Kalinowski J."/>
            <person name="Ruckert C."/>
        </authorList>
    </citation>
    <scope>NUCLEOTIDE SEQUENCE</scope>
    <source>
        <strain evidence="7">VKM B-2484</strain>
    </source>
</reference>
<evidence type="ECO:0000313" key="7">
    <source>
        <dbReference type="EMBL" id="GLK72400.1"/>
    </source>
</evidence>
<dbReference type="CDD" id="cd03682">
    <property type="entry name" value="ClC_sycA_like"/>
    <property type="match status" value="1"/>
</dbReference>
<accession>A0A9W6MZU7</accession>
<evidence type="ECO:0000256" key="5">
    <source>
        <dbReference type="ARBA" id="ARBA00023136"/>
    </source>
</evidence>
<comment type="similarity">
    <text evidence="2">Belongs to the UPF0166 family.</text>
</comment>
<gene>
    <name evidence="7" type="ORF">GCM10017643_25160</name>
</gene>
<feature type="transmembrane region" description="Helical" evidence="6">
    <location>
        <begin position="266"/>
        <end position="283"/>
    </location>
</feature>
<dbReference type="Pfam" id="PF00654">
    <property type="entry name" value="Voltage_CLC"/>
    <property type="match status" value="1"/>
</dbReference>
<dbReference type="PRINTS" id="PR00762">
    <property type="entry name" value="CLCHANNEL"/>
</dbReference>
<dbReference type="EMBL" id="BSFJ01000014">
    <property type="protein sequence ID" value="GLK72400.1"/>
    <property type="molecule type" value="Genomic_DNA"/>
</dbReference>
<dbReference type="GO" id="GO:0015108">
    <property type="term" value="F:chloride transmembrane transporter activity"/>
    <property type="evidence" value="ECO:0007669"/>
    <property type="project" value="InterPro"/>
</dbReference>
<reference evidence="7" key="2">
    <citation type="submission" date="2023-01" db="EMBL/GenBank/DDBJ databases">
        <authorList>
            <person name="Sun Q."/>
            <person name="Evtushenko L."/>
        </authorList>
    </citation>
    <scope>NUCLEOTIDE SEQUENCE</scope>
    <source>
        <strain evidence="7">VKM B-2484</strain>
    </source>
</reference>
<dbReference type="Pfam" id="PF02641">
    <property type="entry name" value="DUF190"/>
    <property type="match status" value="1"/>
</dbReference>
<evidence type="ECO:0000256" key="4">
    <source>
        <dbReference type="ARBA" id="ARBA00022989"/>
    </source>
</evidence>
<feature type="transmembrane region" description="Helical" evidence="6">
    <location>
        <begin position="21"/>
        <end position="43"/>
    </location>
</feature>
<name>A0A9W6MZU7_9HYPH</name>
<dbReference type="InterPro" id="IPR003793">
    <property type="entry name" value="UPF0166"/>
</dbReference>
<dbReference type="Proteomes" id="UP001143370">
    <property type="component" value="Unassembled WGS sequence"/>
</dbReference>
<sequence length="612" mass="65133">MMFSPGFLGLSLQQIRSIAKWTLVVVPMSAVVGSLCALFLWALDQATQARFDYPLLIYVMPIAGFVMVLAYQVFGRSAEGGNNLIVEQIHEPGGGVPLRMAPLILASTVLTHLVGGSAGREGTAVQLGGSIASAFAKLFRFDRADIRILLMAGIAAGFGAVFGTPIAGAVFALEVLTIGRMQYEALLPCLMAAIGGDWACHAWGIEHTSYVVTFLAGAGTGFHLDALLMAKVALASVAFGLMARFFAEISHLASSAFKAVCPYAPLRPVIAGLILIGLVHALGTREYLGLGVWSPNPADATIPGFFDAGRADDWSWLWKTVFTVITLSSGFKGGEVTPLFFIGAGLGHALAGVLGAPVDLFAALGFVAIFAGATNTPLACMIMGIELFGATHAVYIAVACFLAYLCSGHSSIYLAQRLGVPKTAAGHNIPPEASLRHIHELNTQAMGDLIGRARLRRSTASPLLQIDQGNPMSRHTLTLNEIGMIRIYLRPRDKAPGARSRLFGARPLYRELVIQAKDAGIMNAVAHHTHFGYSNGGKLQDEGVEIANPDLTMCVELIAPRDQLETFCRTHGKLLERKVIVYKHLEHWDVVGGELVADEALPVADAKAAAAE</sequence>
<dbReference type="InterPro" id="IPR001807">
    <property type="entry name" value="ClC"/>
</dbReference>
<dbReference type="SUPFAM" id="SSF81340">
    <property type="entry name" value="Clc chloride channel"/>
    <property type="match status" value="1"/>
</dbReference>
<dbReference type="AlphaFoldDB" id="A0A9W6MZU7"/>
<organism evidence="7 8">
    <name type="scientific">Ancylobacter dichloromethanicus</name>
    <dbReference type="NCBI Taxonomy" id="518825"/>
    <lineage>
        <taxon>Bacteria</taxon>
        <taxon>Pseudomonadati</taxon>
        <taxon>Pseudomonadota</taxon>
        <taxon>Alphaproteobacteria</taxon>
        <taxon>Hyphomicrobiales</taxon>
        <taxon>Xanthobacteraceae</taxon>
        <taxon>Ancylobacter</taxon>
    </lineage>
</organism>
<dbReference type="InterPro" id="IPR050368">
    <property type="entry name" value="ClC-type_chloride_channel"/>
</dbReference>
<protein>
    <recommendedName>
        <fullName evidence="9">Chloride channel protein</fullName>
    </recommendedName>
</protein>
<evidence type="ECO:0000256" key="6">
    <source>
        <dbReference type="SAM" id="Phobius"/>
    </source>
</evidence>
<dbReference type="Gene3D" id="3.30.70.120">
    <property type="match status" value="1"/>
</dbReference>
<comment type="caution">
    <text evidence="7">The sequence shown here is derived from an EMBL/GenBank/DDBJ whole genome shotgun (WGS) entry which is preliminary data.</text>
</comment>
<feature type="transmembrane region" description="Helical" evidence="6">
    <location>
        <begin position="55"/>
        <end position="74"/>
    </location>
</feature>
<dbReference type="GO" id="GO:0016020">
    <property type="term" value="C:membrane"/>
    <property type="evidence" value="ECO:0007669"/>
    <property type="project" value="UniProtKB-SubCell"/>
</dbReference>
<dbReference type="Gene3D" id="1.10.3080.10">
    <property type="entry name" value="Clc chloride channel"/>
    <property type="match status" value="1"/>
</dbReference>
<keyword evidence="4 6" id="KW-1133">Transmembrane helix</keyword>
<feature type="transmembrane region" description="Helical" evidence="6">
    <location>
        <begin position="360"/>
        <end position="380"/>
    </location>
</feature>
<evidence type="ECO:0000256" key="3">
    <source>
        <dbReference type="ARBA" id="ARBA00022692"/>
    </source>
</evidence>